<dbReference type="Pfam" id="PF04103">
    <property type="entry name" value="CD20"/>
    <property type="match status" value="1"/>
</dbReference>
<feature type="transmembrane region" description="Helical" evidence="6">
    <location>
        <begin position="143"/>
        <end position="166"/>
    </location>
</feature>
<keyword evidence="5 6" id="KW-0472">Membrane</keyword>
<feature type="transmembrane region" description="Helical" evidence="6">
    <location>
        <begin position="213"/>
        <end position="233"/>
    </location>
</feature>
<dbReference type="PANTHER" id="PTHR23320:SF128">
    <property type="entry name" value="MEMBRANE-SPANNING 4-DOMAINS SUBFAMILY A MEMBER 4A"/>
    <property type="match status" value="1"/>
</dbReference>
<sequence>MMGVGDGFQSSQLIVVGKMSVSVTTVNGLVVVTQVFQQGEEMKIPLNTIPTPAAPAAAKPVESVEPSSPVSPMTKRFIQGQPKPLGTVQILIGLVTIALGIMLLWQRPLFWGAPLWSGSLYVLSGTIAVIAHKGTRPSLINSTMALSTLSCVAAVAAIVIYTVSLITVRPSPDGSGCDQAHRNYDYNYDSDNYYWMCQEMFWKYWTVLDGVRGLLLVLSALELCVAFTSVVFAGKASCSSSVAGPSVLVIERPSLTAGGNCGSDEALLGGDDTMGNPPPYDA</sequence>
<comment type="subcellular location">
    <subcellularLocation>
        <location evidence="1">Membrane</location>
        <topology evidence="1">Multi-pass membrane protein</topology>
    </subcellularLocation>
</comment>
<comment type="similarity">
    <text evidence="2">Belongs to the MS4A family.</text>
</comment>
<evidence type="ECO:0000256" key="5">
    <source>
        <dbReference type="ARBA" id="ARBA00023136"/>
    </source>
</evidence>
<keyword evidence="3 6" id="KW-0812">Transmembrane</keyword>
<name>A0A9Q1DEG8_CONCO</name>
<comment type="caution">
    <text evidence="7">The sequence shown here is derived from an EMBL/GenBank/DDBJ whole genome shotgun (WGS) entry which is preliminary data.</text>
</comment>
<keyword evidence="8" id="KW-1185">Reference proteome</keyword>
<protein>
    <submittedName>
        <fullName evidence="7">Uncharacterized protein</fullName>
    </submittedName>
</protein>
<feature type="transmembrane region" description="Helical" evidence="6">
    <location>
        <begin position="111"/>
        <end position="131"/>
    </location>
</feature>
<evidence type="ECO:0000256" key="2">
    <source>
        <dbReference type="ARBA" id="ARBA00009565"/>
    </source>
</evidence>
<dbReference type="OrthoDB" id="10071849at2759"/>
<dbReference type="PANTHER" id="PTHR23320">
    <property type="entry name" value="MEMBRANE-SPANNING 4-DOMAINS SUBFAMILY A MS4A -RELATED"/>
    <property type="match status" value="1"/>
</dbReference>
<organism evidence="7 8">
    <name type="scientific">Conger conger</name>
    <name type="common">Conger eel</name>
    <name type="synonym">Muraena conger</name>
    <dbReference type="NCBI Taxonomy" id="82655"/>
    <lineage>
        <taxon>Eukaryota</taxon>
        <taxon>Metazoa</taxon>
        <taxon>Chordata</taxon>
        <taxon>Craniata</taxon>
        <taxon>Vertebrata</taxon>
        <taxon>Euteleostomi</taxon>
        <taxon>Actinopterygii</taxon>
        <taxon>Neopterygii</taxon>
        <taxon>Teleostei</taxon>
        <taxon>Anguilliformes</taxon>
        <taxon>Congridae</taxon>
        <taxon>Conger</taxon>
    </lineage>
</organism>
<dbReference type="AlphaFoldDB" id="A0A9Q1DEG8"/>
<evidence type="ECO:0000313" key="8">
    <source>
        <dbReference type="Proteomes" id="UP001152803"/>
    </source>
</evidence>
<dbReference type="InterPro" id="IPR007237">
    <property type="entry name" value="CD20-like"/>
</dbReference>
<dbReference type="Proteomes" id="UP001152803">
    <property type="component" value="Unassembled WGS sequence"/>
</dbReference>
<gene>
    <name evidence="7" type="ORF">COCON_G00130570</name>
</gene>
<accession>A0A9Q1DEG8</accession>
<evidence type="ECO:0000256" key="4">
    <source>
        <dbReference type="ARBA" id="ARBA00022989"/>
    </source>
</evidence>
<dbReference type="EMBL" id="JAFJMO010000009">
    <property type="protein sequence ID" value="KAJ8267885.1"/>
    <property type="molecule type" value="Genomic_DNA"/>
</dbReference>
<keyword evidence="4 6" id="KW-1133">Transmembrane helix</keyword>
<evidence type="ECO:0000313" key="7">
    <source>
        <dbReference type="EMBL" id="KAJ8267885.1"/>
    </source>
</evidence>
<dbReference type="InterPro" id="IPR030417">
    <property type="entry name" value="MS4A"/>
</dbReference>
<evidence type="ECO:0000256" key="3">
    <source>
        <dbReference type="ARBA" id="ARBA00022692"/>
    </source>
</evidence>
<reference evidence="7" key="1">
    <citation type="journal article" date="2023" name="Science">
        <title>Genome structures resolve the early diversification of teleost fishes.</title>
        <authorList>
            <person name="Parey E."/>
            <person name="Louis A."/>
            <person name="Montfort J."/>
            <person name="Bouchez O."/>
            <person name="Roques C."/>
            <person name="Iampietro C."/>
            <person name="Lluch J."/>
            <person name="Castinel A."/>
            <person name="Donnadieu C."/>
            <person name="Desvignes T."/>
            <person name="Floi Bucao C."/>
            <person name="Jouanno E."/>
            <person name="Wen M."/>
            <person name="Mejri S."/>
            <person name="Dirks R."/>
            <person name="Jansen H."/>
            <person name="Henkel C."/>
            <person name="Chen W.J."/>
            <person name="Zahm M."/>
            <person name="Cabau C."/>
            <person name="Klopp C."/>
            <person name="Thompson A.W."/>
            <person name="Robinson-Rechavi M."/>
            <person name="Braasch I."/>
            <person name="Lecointre G."/>
            <person name="Bobe J."/>
            <person name="Postlethwait J.H."/>
            <person name="Berthelot C."/>
            <person name="Roest Crollius H."/>
            <person name="Guiguen Y."/>
        </authorList>
    </citation>
    <scope>NUCLEOTIDE SEQUENCE</scope>
    <source>
        <strain evidence="7">Concon-B</strain>
    </source>
</reference>
<dbReference type="GO" id="GO:0016020">
    <property type="term" value="C:membrane"/>
    <property type="evidence" value="ECO:0007669"/>
    <property type="project" value="UniProtKB-SubCell"/>
</dbReference>
<feature type="transmembrane region" description="Helical" evidence="6">
    <location>
        <begin position="85"/>
        <end position="105"/>
    </location>
</feature>
<evidence type="ECO:0000256" key="6">
    <source>
        <dbReference type="SAM" id="Phobius"/>
    </source>
</evidence>
<proteinExistence type="inferred from homology"/>
<evidence type="ECO:0000256" key="1">
    <source>
        <dbReference type="ARBA" id="ARBA00004141"/>
    </source>
</evidence>